<reference evidence="2" key="1">
    <citation type="submission" date="2023-02" db="EMBL/GenBank/DDBJ databases">
        <title>Identification and recombinant expression of a fungal hydrolase from Papiliotrema laurentii that hydrolyzes apple cutin and clears colloidal polyester polyurethane.</title>
        <authorList>
            <consortium name="DOE Joint Genome Institute"/>
            <person name="Roman V.A."/>
            <person name="Bojanowski C."/>
            <person name="Crable B.R."/>
            <person name="Wagner D.N."/>
            <person name="Hung C.S."/>
            <person name="Nadeau L.J."/>
            <person name="Schratz L."/>
            <person name="Haridas S."/>
            <person name="Pangilinan J."/>
            <person name="Lipzen A."/>
            <person name="Na H."/>
            <person name="Yan M."/>
            <person name="Ng V."/>
            <person name="Grigoriev I.V."/>
            <person name="Spatafora J.W."/>
            <person name="Barlow D."/>
            <person name="Biffinger J."/>
            <person name="Kelley-Loughnane N."/>
            <person name="Varaljay V.A."/>
            <person name="Crookes-Goodson W.J."/>
        </authorList>
    </citation>
    <scope>NUCLEOTIDE SEQUENCE</scope>
    <source>
        <strain evidence="2">5307AH</strain>
    </source>
</reference>
<dbReference type="SUPFAM" id="SSF82657">
    <property type="entry name" value="BolA-like"/>
    <property type="match status" value="1"/>
</dbReference>
<proteinExistence type="inferred from homology"/>
<dbReference type="InterPro" id="IPR045115">
    <property type="entry name" value="BOL2"/>
</dbReference>
<dbReference type="GO" id="GO:0005634">
    <property type="term" value="C:nucleus"/>
    <property type="evidence" value="ECO:0007669"/>
    <property type="project" value="TreeGrafter"/>
</dbReference>
<dbReference type="Pfam" id="PF01722">
    <property type="entry name" value="BolA"/>
    <property type="match status" value="1"/>
</dbReference>
<dbReference type="GO" id="GO:0051537">
    <property type="term" value="F:2 iron, 2 sulfur cluster binding"/>
    <property type="evidence" value="ECO:0007669"/>
    <property type="project" value="InterPro"/>
</dbReference>
<keyword evidence="3" id="KW-1185">Reference proteome</keyword>
<evidence type="ECO:0000313" key="3">
    <source>
        <dbReference type="Proteomes" id="UP001182556"/>
    </source>
</evidence>
<dbReference type="GO" id="GO:0005829">
    <property type="term" value="C:cytosol"/>
    <property type="evidence" value="ECO:0007669"/>
    <property type="project" value="TreeGrafter"/>
</dbReference>
<organism evidence="2 3">
    <name type="scientific">Papiliotrema laurentii</name>
    <name type="common">Cryptococcus laurentii</name>
    <dbReference type="NCBI Taxonomy" id="5418"/>
    <lineage>
        <taxon>Eukaryota</taxon>
        <taxon>Fungi</taxon>
        <taxon>Dikarya</taxon>
        <taxon>Basidiomycota</taxon>
        <taxon>Agaricomycotina</taxon>
        <taxon>Tremellomycetes</taxon>
        <taxon>Tremellales</taxon>
        <taxon>Rhynchogastremaceae</taxon>
        <taxon>Papiliotrema</taxon>
    </lineage>
</organism>
<dbReference type="AlphaFoldDB" id="A0AAD9FVR6"/>
<dbReference type="PANTHER" id="PTHR12735">
    <property type="entry name" value="BOLA-LIKE PROTEIN-RELATED"/>
    <property type="match status" value="1"/>
</dbReference>
<dbReference type="PIRSF" id="PIRSF003113">
    <property type="entry name" value="BolA"/>
    <property type="match status" value="1"/>
</dbReference>
<dbReference type="PANTHER" id="PTHR12735:SF27">
    <property type="entry name" value="BOLA-LIKE PROTEIN 2"/>
    <property type="match status" value="1"/>
</dbReference>
<comment type="caution">
    <text evidence="2">The sequence shown here is derived from an EMBL/GenBank/DDBJ whole genome shotgun (WGS) entry which is preliminary data.</text>
</comment>
<dbReference type="InterPro" id="IPR036065">
    <property type="entry name" value="BolA-like_sf"/>
</dbReference>
<comment type="similarity">
    <text evidence="1">Belongs to the BolA/IbaG family.</text>
</comment>
<sequence>MSEEPSASVSMSQRIEQKLRSSLRIEHFDIVDTSGNCGSSFAVTIVSPDFAKKITLQRHKMVNQLLAEEIAALHAFSQKTLTPEQWATEKSKSG</sequence>
<name>A0AAD9FVR6_PAPLA</name>
<gene>
    <name evidence="2" type="ORF">DB88DRAFT_476916</name>
</gene>
<dbReference type="Gene3D" id="3.10.20.90">
    <property type="entry name" value="Phosphatidylinositol 3-kinase Catalytic Subunit, Chain A, domain 1"/>
    <property type="match status" value="1"/>
</dbReference>
<dbReference type="GO" id="GO:0006879">
    <property type="term" value="P:intracellular iron ion homeostasis"/>
    <property type="evidence" value="ECO:0007669"/>
    <property type="project" value="InterPro"/>
</dbReference>
<evidence type="ECO:0000256" key="1">
    <source>
        <dbReference type="RuleBase" id="RU003860"/>
    </source>
</evidence>
<dbReference type="EMBL" id="JAODAN010000001">
    <property type="protein sequence ID" value="KAK1927152.1"/>
    <property type="molecule type" value="Genomic_DNA"/>
</dbReference>
<dbReference type="InterPro" id="IPR002634">
    <property type="entry name" value="BolA"/>
</dbReference>
<evidence type="ECO:0000313" key="2">
    <source>
        <dbReference type="EMBL" id="KAK1927152.1"/>
    </source>
</evidence>
<protein>
    <submittedName>
        <fullName evidence="2">Bola protein</fullName>
    </submittedName>
</protein>
<dbReference type="GO" id="GO:0051604">
    <property type="term" value="P:protein maturation"/>
    <property type="evidence" value="ECO:0007669"/>
    <property type="project" value="InterPro"/>
</dbReference>
<accession>A0AAD9FVR6</accession>
<dbReference type="Proteomes" id="UP001182556">
    <property type="component" value="Unassembled WGS sequence"/>
</dbReference>